<dbReference type="Ensembl" id="ENSLOCT00000021499.1">
    <property type="protein sequence ID" value="ENSLOCP00000021462.1"/>
    <property type="gene ID" value="ENSLOCG00000017357.1"/>
</dbReference>
<reference evidence="2" key="3">
    <citation type="submission" date="2025-09" db="UniProtKB">
        <authorList>
            <consortium name="Ensembl"/>
        </authorList>
    </citation>
    <scope>IDENTIFICATION</scope>
</reference>
<name>W5NLF3_LEPOC</name>
<keyword evidence="1" id="KW-1133">Transmembrane helix</keyword>
<dbReference type="PANTHER" id="PTHR31410:SF1">
    <property type="entry name" value="POST-GPI ATTACHMENT TO PROTEINS FACTOR 4"/>
    <property type="match status" value="1"/>
</dbReference>
<dbReference type="GeneTree" id="ENSGT00500000045018"/>
<proteinExistence type="predicted"/>
<organism evidence="2 3">
    <name type="scientific">Lepisosteus oculatus</name>
    <name type="common">Spotted gar</name>
    <dbReference type="NCBI Taxonomy" id="7918"/>
    <lineage>
        <taxon>Eukaryota</taxon>
        <taxon>Metazoa</taxon>
        <taxon>Chordata</taxon>
        <taxon>Craniata</taxon>
        <taxon>Vertebrata</taxon>
        <taxon>Euteleostomi</taxon>
        <taxon>Actinopterygii</taxon>
        <taxon>Neopterygii</taxon>
        <taxon>Holostei</taxon>
        <taxon>Semionotiformes</taxon>
        <taxon>Lepisosteidae</taxon>
        <taxon>Lepisosteus</taxon>
    </lineage>
</organism>
<sequence>SAFFAQMPRWKLLMRRHLRWSSPFAQSLVLCLLTFVVFLPMACHRLLYSYYFIKPLYLNTMSDRFLEESYQKGQEALRYWQGVHSTPVPDFRKHAGQKRPELLITVISAQRKEGSGYHYLLQVMQQLSSLLAACGRQGCAAEVLVCDVERDPLANEDASLVGKWFRVIRRSPQDSDGSGNWVNTFEKEKRDYVFCLRRGWEMTQPENVIVLEDDAVPKEDFFPVVQNLLSRQFSSHTLYVKLYHPERLQRYWNPEPYRILEWIGLGLIGASVLSLLFSLSPSFSFSPAQMVFLTLYVMVFVELVGRHYLLEVRRISPQLYAVSPATECCTPAMLFPGNASLRAAAYLDGTFCERGRAKDIVLYHLARSVPGERAHSLEPNLVTHIGAYSSVRSNPVRPRLL</sequence>
<keyword evidence="1" id="KW-0472">Membrane</keyword>
<dbReference type="eggNOG" id="ENOG502QT3K">
    <property type="taxonomic scope" value="Eukaryota"/>
</dbReference>
<keyword evidence="1" id="KW-0812">Transmembrane</keyword>
<evidence type="ECO:0000313" key="3">
    <source>
        <dbReference type="Proteomes" id="UP000018468"/>
    </source>
</evidence>
<accession>W5NLF3</accession>
<feature type="transmembrane region" description="Helical" evidence="1">
    <location>
        <begin position="259"/>
        <end position="279"/>
    </location>
</feature>
<reference evidence="3" key="1">
    <citation type="submission" date="2011-12" db="EMBL/GenBank/DDBJ databases">
        <title>The Draft Genome of Lepisosteus oculatus.</title>
        <authorList>
            <consortium name="The Broad Institute Genome Assembly &amp; Analysis Group"/>
            <consortium name="Computational R&amp;D Group"/>
            <consortium name="and Sequencing Platform"/>
            <person name="Di Palma F."/>
            <person name="Alfoldi J."/>
            <person name="Johnson J."/>
            <person name="Berlin A."/>
            <person name="Gnerre S."/>
            <person name="Jaffe D."/>
            <person name="MacCallum I."/>
            <person name="Young S."/>
            <person name="Walker B.J."/>
            <person name="Lander E.S."/>
            <person name="Lindblad-Toh K."/>
        </authorList>
    </citation>
    <scope>NUCLEOTIDE SEQUENCE [LARGE SCALE GENOMIC DNA]</scope>
</reference>
<dbReference type="PANTHER" id="PTHR31410">
    <property type="entry name" value="TRANSMEMBRANE PROTEIN 246"/>
    <property type="match status" value="1"/>
</dbReference>
<dbReference type="Proteomes" id="UP000018468">
    <property type="component" value="Linkage group LG16"/>
</dbReference>
<dbReference type="FunCoup" id="W5NLF3">
    <property type="interactions" value="907"/>
</dbReference>
<dbReference type="GO" id="GO:0016757">
    <property type="term" value="F:glycosyltransferase activity"/>
    <property type="evidence" value="ECO:0000318"/>
    <property type="project" value="GO_Central"/>
</dbReference>
<evidence type="ECO:0000313" key="2">
    <source>
        <dbReference type="Ensembl" id="ENSLOCP00000021462.1"/>
    </source>
</evidence>
<reference evidence="2" key="2">
    <citation type="submission" date="2025-08" db="UniProtKB">
        <authorList>
            <consortium name="Ensembl"/>
        </authorList>
    </citation>
    <scope>IDENTIFICATION</scope>
</reference>
<feature type="transmembrane region" description="Helical" evidence="1">
    <location>
        <begin position="291"/>
        <end position="309"/>
    </location>
</feature>
<protein>
    <submittedName>
        <fullName evidence="2">Post-GPI attachment to proteins GalNAc transferase 4</fullName>
    </submittedName>
</protein>
<keyword evidence="3" id="KW-1185">Reference proteome</keyword>
<dbReference type="InParanoid" id="W5NLF3"/>
<dbReference type="OMA" id="YWNPCSF"/>
<dbReference type="GO" id="GO:0000139">
    <property type="term" value="C:Golgi membrane"/>
    <property type="evidence" value="ECO:0000318"/>
    <property type="project" value="GO_Central"/>
</dbReference>
<dbReference type="HOGENOM" id="CLU_049086_0_0_1"/>
<dbReference type="Gene3D" id="3.90.550.10">
    <property type="entry name" value="Spore Coat Polysaccharide Biosynthesis Protein SpsA, Chain A"/>
    <property type="match status" value="1"/>
</dbReference>
<dbReference type="EMBL" id="AHAT01027974">
    <property type="status" value="NOT_ANNOTATED_CDS"/>
    <property type="molecule type" value="Genomic_DNA"/>
</dbReference>
<dbReference type="InterPro" id="IPR029675">
    <property type="entry name" value="PGAP4"/>
</dbReference>
<dbReference type="InterPro" id="IPR029044">
    <property type="entry name" value="Nucleotide-diphossugar_trans"/>
</dbReference>
<dbReference type="Bgee" id="ENSLOCG00000017357">
    <property type="expression patterns" value="Expressed in ovary and 13 other cell types or tissues"/>
</dbReference>
<dbReference type="GO" id="GO:0006506">
    <property type="term" value="P:GPI anchor biosynthetic process"/>
    <property type="evidence" value="ECO:0000318"/>
    <property type="project" value="GO_Central"/>
</dbReference>
<dbReference type="CDD" id="cd22190">
    <property type="entry name" value="PGAP4"/>
    <property type="match status" value="1"/>
</dbReference>
<dbReference type="AlphaFoldDB" id="W5NLF3"/>
<evidence type="ECO:0000256" key="1">
    <source>
        <dbReference type="SAM" id="Phobius"/>
    </source>
</evidence>